<protein>
    <submittedName>
        <fullName evidence="3">Potassium transporter KtrA</fullName>
    </submittedName>
</protein>
<dbReference type="Gene3D" id="3.40.50.720">
    <property type="entry name" value="NAD(P)-binding Rossmann-like Domain"/>
    <property type="match status" value="1"/>
</dbReference>
<comment type="caution">
    <text evidence="3">The sequence shown here is derived from an EMBL/GenBank/DDBJ whole genome shotgun (WGS) entry which is preliminary data.</text>
</comment>
<dbReference type="GO" id="GO:0006813">
    <property type="term" value="P:potassium ion transport"/>
    <property type="evidence" value="ECO:0007669"/>
    <property type="project" value="InterPro"/>
</dbReference>
<feature type="domain" description="RCK N-terminal" evidence="1">
    <location>
        <begin position="6"/>
        <end position="122"/>
    </location>
</feature>
<organism evidence="3 4">
    <name type="scientific">Lamprobacter modestohalophilus</name>
    <dbReference type="NCBI Taxonomy" id="1064514"/>
    <lineage>
        <taxon>Bacteria</taxon>
        <taxon>Pseudomonadati</taxon>
        <taxon>Pseudomonadota</taxon>
        <taxon>Gammaproteobacteria</taxon>
        <taxon>Chromatiales</taxon>
        <taxon>Chromatiaceae</taxon>
        <taxon>Lamprobacter</taxon>
    </lineage>
</organism>
<dbReference type="SUPFAM" id="SSF51735">
    <property type="entry name" value="NAD(P)-binding Rossmann-fold domains"/>
    <property type="match status" value="1"/>
</dbReference>
<dbReference type="GO" id="GO:0008324">
    <property type="term" value="F:monoatomic cation transmembrane transporter activity"/>
    <property type="evidence" value="ECO:0007669"/>
    <property type="project" value="InterPro"/>
</dbReference>
<dbReference type="InterPro" id="IPR006037">
    <property type="entry name" value="RCK_C"/>
</dbReference>
<dbReference type="InterPro" id="IPR036291">
    <property type="entry name" value="NAD(P)-bd_dom_sf"/>
</dbReference>
<dbReference type="AlphaFoldDB" id="A0A9X1B6R9"/>
<dbReference type="PROSITE" id="PS51202">
    <property type="entry name" value="RCK_C"/>
    <property type="match status" value="1"/>
</dbReference>
<gene>
    <name evidence="3" type="ORF">CKO42_26120</name>
</gene>
<evidence type="ECO:0000313" key="4">
    <source>
        <dbReference type="Proteomes" id="UP001138768"/>
    </source>
</evidence>
<feature type="domain" description="RCK C-terminal" evidence="2">
    <location>
        <begin position="142"/>
        <end position="221"/>
    </location>
</feature>
<dbReference type="InterPro" id="IPR050721">
    <property type="entry name" value="Trk_Ktr_HKT_K-transport"/>
</dbReference>
<dbReference type="PROSITE" id="PS51201">
    <property type="entry name" value="RCK_N"/>
    <property type="match status" value="1"/>
</dbReference>
<dbReference type="Gene3D" id="3.30.70.1450">
    <property type="entry name" value="Regulator of K+ conductance, C-terminal domain"/>
    <property type="match status" value="1"/>
</dbReference>
<dbReference type="PANTHER" id="PTHR43833">
    <property type="entry name" value="POTASSIUM CHANNEL PROTEIN 2-RELATED-RELATED"/>
    <property type="match status" value="1"/>
</dbReference>
<evidence type="ECO:0000259" key="1">
    <source>
        <dbReference type="PROSITE" id="PS51201"/>
    </source>
</evidence>
<sequence length="221" mass="24326">MSTQQKRSFAVIGLGTFGTTVASELARFNNHVLGIDILERNVANVAETLAEALIADGRDEQALREAGVGNYDVAVVAIGEELEANILCTMNVKMLGVPTVWVKAISRTHHRILSKLGADRVIQPEQEIGRHIAQMLHNPLVRDYVSLGNGFHVVDFRVPDGLAGKRIDALGLSDAFEVRVLGLMRGTEFISCKRTEEELQADDKLLLLGRREDMRRLGDSL</sequence>
<dbReference type="Pfam" id="PF02080">
    <property type="entry name" value="TrkA_C"/>
    <property type="match status" value="1"/>
</dbReference>
<dbReference type="PANTHER" id="PTHR43833:SF7">
    <property type="entry name" value="KTR SYSTEM POTASSIUM UPTAKE PROTEIN C"/>
    <property type="match status" value="1"/>
</dbReference>
<name>A0A9X1B6R9_9GAMM</name>
<dbReference type="InterPro" id="IPR036721">
    <property type="entry name" value="RCK_C_sf"/>
</dbReference>
<dbReference type="InterPro" id="IPR003148">
    <property type="entry name" value="RCK_N"/>
</dbReference>
<evidence type="ECO:0000313" key="3">
    <source>
        <dbReference type="EMBL" id="MBK1621793.1"/>
    </source>
</evidence>
<evidence type="ECO:0000259" key="2">
    <source>
        <dbReference type="PROSITE" id="PS51202"/>
    </source>
</evidence>
<keyword evidence="4" id="KW-1185">Reference proteome</keyword>
<dbReference type="Proteomes" id="UP001138768">
    <property type="component" value="Unassembled WGS sequence"/>
</dbReference>
<reference evidence="3 4" key="1">
    <citation type="journal article" date="2020" name="Microorganisms">
        <title>Osmotic Adaptation and Compatible Solute Biosynthesis of Phototrophic Bacteria as Revealed from Genome Analyses.</title>
        <authorList>
            <person name="Imhoff J.F."/>
            <person name="Rahn T."/>
            <person name="Kunzel S."/>
            <person name="Keller A."/>
            <person name="Neulinger S.C."/>
        </authorList>
    </citation>
    <scope>NUCLEOTIDE SEQUENCE [LARGE SCALE GENOMIC DNA]</scope>
    <source>
        <strain evidence="3 4">DSM 25653</strain>
    </source>
</reference>
<dbReference type="Pfam" id="PF02254">
    <property type="entry name" value="TrkA_N"/>
    <property type="match status" value="1"/>
</dbReference>
<dbReference type="EMBL" id="NRRY01000120">
    <property type="protein sequence ID" value="MBK1621793.1"/>
    <property type="molecule type" value="Genomic_DNA"/>
</dbReference>
<accession>A0A9X1B6R9</accession>
<proteinExistence type="predicted"/>
<dbReference type="SUPFAM" id="SSF116726">
    <property type="entry name" value="TrkA C-terminal domain-like"/>
    <property type="match status" value="1"/>
</dbReference>